<dbReference type="RefSeq" id="WP_126296200.1">
    <property type="nucleotide sequence ID" value="NZ_RXNR01000101.1"/>
</dbReference>
<proteinExistence type="predicted"/>
<reference evidence="1 2" key="1">
    <citation type="submission" date="2018-12" db="EMBL/GenBank/DDBJ databases">
        <authorList>
            <person name="Yu L."/>
        </authorList>
    </citation>
    <scope>NUCLEOTIDE SEQUENCE [LARGE SCALE GENOMIC DNA]</scope>
    <source>
        <strain evidence="1 2">S5H2222</strain>
    </source>
</reference>
<dbReference type="EMBL" id="RXNR01000101">
    <property type="protein sequence ID" value="RTQ87115.1"/>
    <property type="molecule type" value="Genomic_DNA"/>
</dbReference>
<name>A0A431UCP8_9BACI</name>
<gene>
    <name evidence="1" type="ORF">EKG35_19400</name>
</gene>
<protein>
    <submittedName>
        <fullName evidence="1">Uncharacterized protein</fullName>
    </submittedName>
</protein>
<sequence>MEFDIQFPAKGKKLFISTNKYLEFSHFGWGNINSQFYGYIKGYKESADTLVNYALASKRIAVLDTYIFPVLFLYRQFIELSLKSLYLEYADESMNEKIQTIKQVNHNLAKMWNKLKPTLINASHDKSEKEIIKVVESYIIQYHNFDSSSFKYRYPIDKDYNPLLKGEERIDLVNLKDRMTELDNFFGGVDGQLDYLKECKYEQEQYLREIEAEMKAEYEAEMRAEYEAEMRDNMEW</sequence>
<organism evidence="1 2">
    <name type="scientific">Lysinibacillus telephonicus</name>
    <dbReference type="NCBI Taxonomy" id="1714840"/>
    <lineage>
        <taxon>Bacteria</taxon>
        <taxon>Bacillati</taxon>
        <taxon>Bacillota</taxon>
        <taxon>Bacilli</taxon>
        <taxon>Bacillales</taxon>
        <taxon>Bacillaceae</taxon>
        <taxon>Lysinibacillus</taxon>
    </lineage>
</organism>
<comment type="caution">
    <text evidence="1">The sequence shown here is derived from an EMBL/GenBank/DDBJ whole genome shotgun (WGS) entry which is preliminary data.</text>
</comment>
<dbReference type="Proteomes" id="UP000276349">
    <property type="component" value="Unassembled WGS sequence"/>
</dbReference>
<dbReference type="AlphaFoldDB" id="A0A431UCP8"/>
<keyword evidence="2" id="KW-1185">Reference proteome</keyword>
<dbReference type="OrthoDB" id="7063737at2"/>
<evidence type="ECO:0000313" key="2">
    <source>
        <dbReference type="Proteomes" id="UP000276349"/>
    </source>
</evidence>
<accession>A0A431UCP8</accession>
<evidence type="ECO:0000313" key="1">
    <source>
        <dbReference type="EMBL" id="RTQ87115.1"/>
    </source>
</evidence>